<proteinExistence type="predicted"/>
<reference evidence="1 2" key="1">
    <citation type="journal article" date="2019" name="Int. J. Syst. Evol. Microbiol.">
        <title>The Global Catalogue of Microorganisms (GCM) 10K type strain sequencing project: providing services to taxonomists for standard genome sequencing and annotation.</title>
        <authorList>
            <consortium name="The Broad Institute Genomics Platform"/>
            <consortium name="The Broad Institute Genome Sequencing Center for Infectious Disease"/>
            <person name="Wu L."/>
            <person name="Ma J."/>
        </authorList>
    </citation>
    <scope>NUCLEOTIDE SEQUENCE [LARGE SCALE GENOMIC DNA]</scope>
    <source>
        <strain evidence="1 2">RDMS1</strain>
    </source>
</reference>
<dbReference type="RefSeq" id="WP_264556571.1">
    <property type="nucleotide sequence ID" value="NZ_CP109981.1"/>
</dbReference>
<dbReference type="InterPro" id="IPR023378">
    <property type="entry name" value="YheA/YmcA-like_dom_sf"/>
</dbReference>
<accession>A0ABD5YT19</accession>
<name>A0ABD5YT19_9EURY</name>
<organism evidence="1 2">
    <name type="scientific">Halocatena marina</name>
    <dbReference type="NCBI Taxonomy" id="2934937"/>
    <lineage>
        <taxon>Archaea</taxon>
        <taxon>Methanobacteriati</taxon>
        <taxon>Methanobacteriota</taxon>
        <taxon>Stenosarchaea group</taxon>
        <taxon>Halobacteria</taxon>
        <taxon>Halobacteriales</taxon>
        <taxon>Natronomonadaceae</taxon>
        <taxon>Halocatena</taxon>
    </lineage>
</organism>
<comment type="caution">
    <text evidence="1">The sequence shown here is derived from an EMBL/GenBank/DDBJ whole genome shotgun (WGS) entry which is preliminary data.</text>
</comment>
<protein>
    <submittedName>
        <fullName evidence="1">Halo-CC-star protein HcsL</fullName>
    </submittedName>
</protein>
<dbReference type="SUPFAM" id="SSF158622">
    <property type="entry name" value="YheA/YmcA-like"/>
    <property type="match status" value="1"/>
</dbReference>
<gene>
    <name evidence="1" type="primary">hcsL</name>
    <name evidence="1" type="ORF">ACFQL7_23740</name>
</gene>
<dbReference type="EMBL" id="JBHTAX010000005">
    <property type="protein sequence ID" value="MFC7192524.1"/>
    <property type="molecule type" value="Genomic_DNA"/>
</dbReference>
<evidence type="ECO:0000313" key="1">
    <source>
        <dbReference type="EMBL" id="MFC7192524.1"/>
    </source>
</evidence>
<sequence length="122" mass="13811">MSEVHSGEQDIDDKLRTFVQTLRESETYREFVEASNALENDAEASALLREFDEKQQQLQRDGFDQSIMGELQDLKSEMADNDTIRRHQVAQDALVELLQETNDVISEEIGHEFAQSTGGGCC</sequence>
<evidence type="ECO:0000313" key="2">
    <source>
        <dbReference type="Proteomes" id="UP001596417"/>
    </source>
</evidence>
<dbReference type="Pfam" id="PF06133">
    <property type="entry name" value="Com_YlbF"/>
    <property type="match status" value="1"/>
</dbReference>
<dbReference type="InterPro" id="IPR010368">
    <property type="entry name" value="Com_YlbF"/>
</dbReference>
<dbReference type="AlphaFoldDB" id="A0ABD5YT19"/>
<dbReference type="NCBIfam" id="NF041416">
    <property type="entry name" value="halo_CC_star_2"/>
    <property type="match status" value="1"/>
</dbReference>
<dbReference type="GeneID" id="76202211"/>
<keyword evidence="2" id="KW-1185">Reference proteome</keyword>
<dbReference type="Proteomes" id="UP001596417">
    <property type="component" value="Unassembled WGS sequence"/>
</dbReference>
<dbReference type="Gene3D" id="1.20.1500.10">
    <property type="entry name" value="YheA/YmcA-like"/>
    <property type="match status" value="1"/>
</dbReference>